<evidence type="ECO:0000313" key="2">
    <source>
        <dbReference type="Proteomes" id="UP000199416"/>
    </source>
</evidence>
<keyword evidence="2" id="KW-1185">Reference proteome</keyword>
<gene>
    <name evidence="1" type="ORF">SAMN05660690_3495</name>
</gene>
<proteinExistence type="predicted"/>
<name>A0A1G6S8W9_9ACTN</name>
<sequence length="495" mass="50910">MHAGDTVAEVPSAFVGRAPADQELIVGVRRAAESSIDARLDLWGDVTRADQALLAEDLAARVAGPDVLAHLTAWGAASGGPTGLLSRDDLLEALTEIRAEPAAAGAEAPAAVPNALRQPFTPDLLADHGTTVADAIALSVTSGSMAADGAAIVGDGAEEVVEGVLDAALSGVAAVRRVVTAGRRERELHALHGDGVRAVKNVAVEVACTAGGGAAAAALLGPGVGALIDVASFGLTGGAGAVVIGPVLVRYLGKRAGAAVANAERMRPLTVALGATGRAVEEYDATVTRALADAAAAWTTIVPSHERAAARQATRLKAAVSRHASCAQHEIRSVEAAAVERIAELVDEALQAVDATGRAFRWSVLVQRRVRNWRAACSSPGRTLEETLSCLSAAPGVAREVRGLLLDVVEGRASVLAAIGAAVVASLREADQERDVLVASLATERQRLETQVRREVEPGLTTIREATSAVRRELVHTGARSEEWVREHLPVPGPA</sequence>
<reference evidence="2" key="1">
    <citation type="submission" date="2016-10" db="EMBL/GenBank/DDBJ databases">
        <authorList>
            <person name="Varghese N."/>
            <person name="Submissions S."/>
        </authorList>
    </citation>
    <scope>NUCLEOTIDE SEQUENCE [LARGE SCALE GENOMIC DNA]</scope>
    <source>
        <strain evidence="2">DSM 45421</strain>
    </source>
</reference>
<dbReference type="Proteomes" id="UP000199416">
    <property type="component" value="Unassembled WGS sequence"/>
</dbReference>
<dbReference type="STRING" id="1190417.SAMN05660690_3495"/>
<dbReference type="EMBL" id="FMZF01000005">
    <property type="protein sequence ID" value="SDD13111.1"/>
    <property type="molecule type" value="Genomic_DNA"/>
</dbReference>
<evidence type="ECO:0000313" key="1">
    <source>
        <dbReference type="EMBL" id="SDD13111.1"/>
    </source>
</evidence>
<accession>A0A1G6S8W9</accession>
<protein>
    <submittedName>
        <fullName evidence="1">Uncharacterized protein</fullName>
    </submittedName>
</protein>
<organism evidence="1 2">
    <name type="scientific">Geodermatophilus telluris</name>
    <dbReference type="NCBI Taxonomy" id="1190417"/>
    <lineage>
        <taxon>Bacteria</taxon>
        <taxon>Bacillati</taxon>
        <taxon>Actinomycetota</taxon>
        <taxon>Actinomycetes</taxon>
        <taxon>Geodermatophilales</taxon>
        <taxon>Geodermatophilaceae</taxon>
        <taxon>Geodermatophilus</taxon>
    </lineage>
</organism>
<dbReference type="AlphaFoldDB" id="A0A1G6S8W9"/>